<sequence length="99" mass="11372">ILMAPAMSTDLKERIIEWYFEGRMTYRQIATLTNCSIGHVSNVISTFRTFGEVNNPYSLRTGRPSLFEETDIHYVSTLLDANPVLYLDEIQARLADVRN</sequence>
<comment type="caution">
    <text evidence="1">The sequence shown here is derived from an EMBL/GenBank/DDBJ whole genome shotgun (WGS) entry which is preliminary data.</text>
</comment>
<evidence type="ECO:0000313" key="1">
    <source>
        <dbReference type="EMBL" id="KAH7923608.1"/>
    </source>
</evidence>
<dbReference type="Proteomes" id="UP000790709">
    <property type="component" value="Unassembled WGS sequence"/>
</dbReference>
<accession>A0ACB8BFI4</accession>
<evidence type="ECO:0000313" key="2">
    <source>
        <dbReference type="Proteomes" id="UP000790709"/>
    </source>
</evidence>
<proteinExistence type="predicted"/>
<name>A0ACB8BFI4_9AGAM</name>
<feature type="non-terminal residue" evidence="1">
    <location>
        <position position="1"/>
    </location>
</feature>
<reference evidence="1" key="1">
    <citation type="journal article" date="2021" name="New Phytol.">
        <title>Evolutionary innovations through gain and loss of genes in the ectomycorrhizal Boletales.</title>
        <authorList>
            <person name="Wu G."/>
            <person name="Miyauchi S."/>
            <person name="Morin E."/>
            <person name="Kuo A."/>
            <person name="Drula E."/>
            <person name="Varga T."/>
            <person name="Kohler A."/>
            <person name="Feng B."/>
            <person name="Cao Y."/>
            <person name="Lipzen A."/>
            <person name="Daum C."/>
            <person name="Hundley H."/>
            <person name="Pangilinan J."/>
            <person name="Johnson J."/>
            <person name="Barry K."/>
            <person name="LaButti K."/>
            <person name="Ng V."/>
            <person name="Ahrendt S."/>
            <person name="Min B."/>
            <person name="Choi I.G."/>
            <person name="Park H."/>
            <person name="Plett J.M."/>
            <person name="Magnuson J."/>
            <person name="Spatafora J.W."/>
            <person name="Nagy L.G."/>
            <person name="Henrissat B."/>
            <person name="Grigoriev I.V."/>
            <person name="Yang Z.L."/>
            <person name="Xu J."/>
            <person name="Martin F.M."/>
        </authorList>
    </citation>
    <scope>NUCLEOTIDE SEQUENCE</scope>
    <source>
        <strain evidence="1">KUC20120723A-06</strain>
    </source>
</reference>
<organism evidence="1 2">
    <name type="scientific">Leucogyrophana mollusca</name>
    <dbReference type="NCBI Taxonomy" id="85980"/>
    <lineage>
        <taxon>Eukaryota</taxon>
        <taxon>Fungi</taxon>
        <taxon>Dikarya</taxon>
        <taxon>Basidiomycota</taxon>
        <taxon>Agaricomycotina</taxon>
        <taxon>Agaricomycetes</taxon>
        <taxon>Agaricomycetidae</taxon>
        <taxon>Boletales</taxon>
        <taxon>Boletales incertae sedis</taxon>
        <taxon>Leucogyrophana</taxon>
    </lineage>
</organism>
<protein>
    <submittedName>
        <fullName evidence="1">Uncharacterized protein</fullName>
    </submittedName>
</protein>
<feature type="non-terminal residue" evidence="1">
    <location>
        <position position="99"/>
    </location>
</feature>
<gene>
    <name evidence="1" type="ORF">BV22DRAFT_997590</name>
</gene>
<keyword evidence="2" id="KW-1185">Reference proteome</keyword>
<dbReference type="EMBL" id="MU266448">
    <property type="protein sequence ID" value="KAH7923608.1"/>
    <property type="molecule type" value="Genomic_DNA"/>
</dbReference>